<feature type="compositionally biased region" description="Basic and acidic residues" evidence="2">
    <location>
        <begin position="61"/>
        <end position="71"/>
    </location>
</feature>
<evidence type="ECO:0000313" key="4">
    <source>
        <dbReference type="Proteomes" id="UP000799421"/>
    </source>
</evidence>
<dbReference type="AlphaFoldDB" id="A0A6A7BZG1"/>
<gene>
    <name evidence="3" type="ORF">K470DRAFT_270628</name>
</gene>
<evidence type="ECO:0000256" key="1">
    <source>
        <dbReference type="SAM" id="Coils"/>
    </source>
</evidence>
<feature type="coiled-coil region" evidence="1">
    <location>
        <begin position="301"/>
        <end position="330"/>
    </location>
</feature>
<organism evidence="3 4">
    <name type="scientific">Piedraia hortae CBS 480.64</name>
    <dbReference type="NCBI Taxonomy" id="1314780"/>
    <lineage>
        <taxon>Eukaryota</taxon>
        <taxon>Fungi</taxon>
        <taxon>Dikarya</taxon>
        <taxon>Ascomycota</taxon>
        <taxon>Pezizomycotina</taxon>
        <taxon>Dothideomycetes</taxon>
        <taxon>Dothideomycetidae</taxon>
        <taxon>Capnodiales</taxon>
        <taxon>Piedraiaceae</taxon>
        <taxon>Piedraia</taxon>
    </lineage>
</organism>
<keyword evidence="1" id="KW-0175">Coiled coil</keyword>
<feature type="region of interest" description="Disordered" evidence="2">
    <location>
        <begin position="51"/>
        <end position="107"/>
    </location>
</feature>
<evidence type="ECO:0000256" key="2">
    <source>
        <dbReference type="SAM" id="MobiDB-lite"/>
    </source>
</evidence>
<reference evidence="3" key="1">
    <citation type="journal article" date="2020" name="Stud. Mycol.">
        <title>101 Dothideomycetes genomes: a test case for predicting lifestyles and emergence of pathogens.</title>
        <authorList>
            <person name="Haridas S."/>
            <person name="Albert R."/>
            <person name="Binder M."/>
            <person name="Bloem J."/>
            <person name="Labutti K."/>
            <person name="Salamov A."/>
            <person name="Andreopoulos B."/>
            <person name="Baker S."/>
            <person name="Barry K."/>
            <person name="Bills G."/>
            <person name="Bluhm B."/>
            <person name="Cannon C."/>
            <person name="Castanera R."/>
            <person name="Culley D."/>
            <person name="Daum C."/>
            <person name="Ezra D."/>
            <person name="Gonzalez J."/>
            <person name="Henrissat B."/>
            <person name="Kuo A."/>
            <person name="Liang C."/>
            <person name="Lipzen A."/>
            <person name="Lutzoni F."/>
            <person name="Magnuson J."/>
            <person name="Mondo S."/>
            <person name="Nolan M."/>
            <person name="Ohm R."/>
            <person name="Pangilinan J."/>
            <person name="Park H.-J."/>
            <person name="Ramirez L."/>
            <person name="Alfaro M."/>
            <person name="Sun H."/>
            <person name="Tritt A."/>
            <person name="Yoshinaga Y."/>
            <person name="Zwiers L.-H."/>
            <person name="Turgeon B."/>
            <person name="Goodwin S."/>
            <person name="Spatafora J."/>
            <person name="Crous P."/>
            <person name="Grigoriev I."/>
        </authorList>
    </citation>
    <scope>NUCLEOTIDE SEQUENCE</scope>
    <source>
        <strain evidence="3">CBS 480.64</strain>
    </source>
</reference>
<protein>
    <submittedName>
        <fullName evidence="3">Uncharacterized protein</fullName>
    </submittedName>
</protein>
<sequence length="370" mass="40290">MLDENLPTFYLSGETVLFAINGEEPRAVYSLVGNVLRDAYFSDIIYGELGTHQNGGGHAGTEGDDRGRGDGSRVGAGVGVSSGGGGGSGGSGSKATLSNNAVPERERSLPHPLAITLHNPPLIVPLTHTHTLLREHYTFSLPSQTFRHPSPSALDLTLPSPGELDTTPRVSFTWRERGWGWGCYLSPSTPGSGMPRGKEPPILVAFAKGKEVTFYESNWKRVEVEDWKGLEVVLIISAFAVINAGAAGRDAAATTTGAGLRRRVSFLGRATGGGGGMLRKNAIPEEHVDVKRQEERDRVLAVKLQRELDSKERRTREEELRRETERLRKEFGAKKSFWGLRDRAKSEGQVQKPTGMVKRSKSFFGLKDGK</sequence>
<dbReference type="EMBL" id="MU005980">
    <property type="protein sequence ID" value="KAF2860584.1"/>
    <property type="molecule type" value="Genomic_DNA"/>
</dbReference>
<name>A0A6A7BZG1_9PEZI</name>
<keyword evidence="4" id="KW-1185">Reference proteome</keyword>
<feature type="compositionally biased region" description="Gly residues" evidence="2">
    <location>
        <begin position="72"/>
        <end position="92"/>
    </location>
</feature>
<accession>A0A6A7BZG1</accession>
<proteinExistence type="predicted"/>
<dbReference type="OrthoDB" id="3357341at2759"/>
<evidence type="ECO:0000313" key="3">
    <source>
        <dbReference type="EMBL" id="KAF2860584.1"/>
    </source>
</evidence>
<dbReference type="Proteomes" id="UP000799421">
    <property type="component" value="Unassembled WGS sequence"/>
</dbReference>